<proteinExistence type="predicted"/>
<accession>A0AA41WAE9</accession>
<gene>
    <name evidence="1" type="ORF">NAF29_14845</name>
</gene>
<dbReference type="Gene3D" id="2.40.160.130">
    <property type="entry name" value="Capsule assembly protein Wzi"/>
    <property type="match status" value="1"/>
</dbReference>
<dbReference type="InterPro" id="IPR038636">
    <property type="entry name" value="Wzi_sf"/>
</dbReference>
<reference evidence="1 2" key="1">
    <citation type="journal article" date="2013" name="Antonie Van Leeuwenhoek">
        <title>Echinimonas agarilytica gen. nov., sp. nov., a new gammaproteobacterium isolated from the sea urchin Strongylocentrotus intermedius.</title>
        <authorList>
            <person name="Nedashkovskaya O.I."/>
            <person name="Stenkova A.M."/>
            <person name="Zhukova N.V."/>
            <person name="Van Trappen S."/>
            <person name="Lee J.S."/>
            <person name="Kim S.B."/>
        </authorList>
    </citation>
    <scope>NUCLEOTIDE SEQUENCE [LARGE SCALE GENOMIC DNA]</scope>
    <source>
        <strain evidence="1 2">KMM 6351</strain>
    </source>
</reference>
<dbReference type="InterPro" id="IPR026950">
    <property type="entry name" value="Caps_assemb_Wzi"/>
</dbReference>
<evidence type="ECO:0000313" key="1">
    <source>
        <dbReference type="EMBL" id="MCM2680931.1"/>
    </source>
</evidence>
<sequence length="477" mass="53240">MLRFPSKVMRQLSLTLTLMCISGLSWANGVSPYLPLQMSPEIEYKIERLFIQANQAIIKRPIPISQVYTALNKIGDSDPALSRSVRMYLERFKGDAGLTHASLSVSNADDNGQYLANKRGRTTDSYYEVSGSAYWAATDWAIVNLGGYAYDDEATLEGSFLSFGQDYLQVDLGFRAHWFGPFQDSDMLITTNAQTQPTITFSNVTPLTDFGINYEIFWGEMSESDLILSQDRDVRMNGKPKLFGFHMSFEPVDGFAIGLNRLMQYGGGDRDESFKDLIKAFFDPSGQDNIGEKGVDFGNQVSSVTSRLTLPGEFPMAVYMEYAGEDTGRGSHRLGNTSLMLGVHMPKLTDTLNLTYEFADWQNAWYVNSNYGDGLRNEGSVIGHWGGNNRKFEDAVGATTHMGKLIWEYSDHQIITTTARVTLNESYSSTSTDYDNGYELGVEYTHGFAQFLAGAQMFAGKDVFGDSFLQATGFLRW</sequence>
<dbReference type="Pfam" id="PF14052">
    <property type="entry name" value="Caps_assemb_Wzi"/>
    <property type="match status" value="1"/>
</dbReference>
<dbReference type="EMBL" id="JAMQGP010000008">
    <property type="protein sequence ID" value="MCM2680931.1"/>
    <property type="molecule type" value="Genomic_DNA"/>
</dbReference>
<dbReference type="RefSeq" id="WP_251262411.1">
    <property type="nucleotide sequence ID" value="NZ_JAMQGP010000008.1"/>
</dbReference>
<keyword evidence="2" id="KW-1185">Reference proteome</keyword>
<organism evidence="1 2">
    <name type="scientific">Echinimonas agarilytica</name>
    <dbReference type="NCBI Taxonomy" id="1215918"/>
    <lineage>
        <taxon>Bacteria</taxon>
        <taxon>Pseudomonadati</taxon>
        <taxon>Pseudomonadota</taxon>
        <taxon>Gammaproteobacteria</taxon>
        <taxon>Alteromonadales</taxon>
        <taxon>Echinimonadaceae</taxon>
        <taxon>Echinimonas</taxon>
    </lineage>
</organism>
<dbReference type="Proteomes" id="UP001165393">
    <property type="component" value="Unassembled WGS sequence"/>
</dbReference>
<comment type="caution">
    <text evidence="1">The sequence shown here is derived from an EMBL/GenBank/DDBJ whole genome shotgun (WGS) entry which is preliminary data.</text>
</comment>
<evidence type="ECO:0000313" key="2">
    <source>
        <dbReference type="Proteomes" id="UP001165393"/>
    </source>
</evidence>
<dbReference type="AlphaFoldDB" id="A0AA41WAE9"/>
<name>A0AA41WAE9_9GAMM</name>
<protein>
    <submittedName>
        <fullName evidence="1">Capsule assembly Wzi family protein</fullName>
    </submittedName>
</protein>